<accession>A0A0G1M514</accession>
<reference evidence="1 2" key="1">
    <citation type="journal article" date="2015" name="Nature">
        <title>rRNA introns, odd ribosomes, and small enigmatic genomes across a large radiation of phyla.</title>
        <authorList>
            <person name="Brown C.T."/>
            <person name="Hug L.A."/>
            <person name="Thomas B.C."/>
            <person name="Sharon I."/>
            <person name="Castelle C.J."/>
            <person name="Singh A."/>
            <person name="Wilkins M.J."/>
            <person name="Williams K.H."/>
            <person name="Banfield J.F."/>
        </authorList>
    </citation>
    <scope>NUCLEOTIDE SEQUENCE [LARGE SCALE GENOMIC DNA]</scope>
</reference>
<evidence type="ECO:0000313" key="2">
    <source>
        <dbReference type="Proteomes" id="UP000033901"/>
    </source>
</evidence>
<dbReference type="Proteomes" id="UP000033901">
    <property type="component" value="Unassembled WGS sequence"/>
</dbReference>
<sequence>AVSESQQKEHFLTEVFEIRDPIGYIVFVGYKTNPARKCAATGNFSLYCKNQR</sequence>
<dbReference type="EMBL" id="LCIZ01000017">
    <property type="protein sequence ID" value="KKT67024.1"/>
    <property type="molecule type" value="Genomic_DNA"/>
</dbReference>
<name>A0A0G1M514_9BACT</name>
<dbReference type="AlphaFoldDB" id="A0A0G1M514"/>
<comment type="caution">
    <text evidence="1">The sequence shown here is derived from an EMBL/GenBank/DDBJ whole genome shotgun (WGS) entry which is preliminary data.</text>
</comment>
<protein>
    <submittedName>
        <fullName evidence="1">Uncharacterized protein</fullName>
    </submittedName>
</protein>
<evidence type="ECO:0000313" key="1">
    <source>
        <dbReference type="EMBL" id="KKT67024.1"/>
    </source>
</evidence>
<organism evidence="1 2">
    <name type="scientific">Candidatus Curtissbacteria bacterium GW2011_GWC1_44_33</name>
    <dbReference type="NCBI Taxonomy" id="1618413"/>
    <lineage>
        <taxon>Bacteria</taxon>
        <taxon>Candidatus Curtissiibacteriota</taxon>
    </lineage>
</organism>
<proteinExistence type="predicted"/>
<gene>
    <name evidence="1" type="ORF">UW61_C0017G0001</name>
</gene>
<feature type="non-terminal residue" evidence="1">
    <location>
        <position position="1"/>
    </location>
</feature>